<evidence type="ECO:0000313" key="1">
    <source>
        <dbReference type="Ensembl" id="ENSPLAP00000019719.1"/>
    </source>
</evidence>
<protein>
    <submittedName>
        <fullName evidence="1">Uncharacterized protein</fullName>
    </submittedName>
</protein>
<dbReference type="Proteomes" id="UP000261500">
    <property type="component" value="Unplaced"/>
</dbReference>
<reference evidence="1" key="2">
    <citation type="submission" date="2025-09" db="UniProtKB">
        <authorList>
            <consortium name="Ensembl"/>
        </authorList>
    </citation>
    <scope>IDENTIFICATION</scope>
</reference>
<dbReference type="STRING" id="48699.ENSPLAP00000019719"/>
<accession>A0A3B3V477</accession>
<evidence type="ECO:0000313" key="2">
    <source>
        <dbReference type="Proteomes" id="UP000261500"/>
    </source>
</evidence>
<dbReference type="AlphaFoldDB" id="A0A3B3V477"/>
<dbReference type="Gene3D" id="2.30.29.240">
    <property type="match status" value="1"/>
</dbReference>
<proteinExistence type="predicted"/>
<keyword evidence="2" id="KW-1185">Reference proteome</keyword>
<dbReference type="Ensembl" id="ENSPLAT00000015319.1">
    <property type="protein sequence ID" value="ENSPLAP00000019719.1"/>
    <property type="gene ID" value="ENSPLAG00000002071.1"/>
</dbReference>
<organism evidence="1 2">
    <name type="scientific">Poecilia latipinna</name>
    <name type="common">sailfin molly</name>
    <dbReference type="NCBI Taxonomy" id="48699"/>
    <lineage>
        <taxon>Eukaryota</taxon>
        <taxon>Metazoa</taxon>
        <taxon>Chordata</taxon>
        <taxon>Craniata</taxon>
        <taxon>Vertebrata</taxon>
        <taxon>Euteleostomi</taxon>
        <taxon>Actinopterygii</taxon>
        <taxon>Neopterygii</taxon>
        <taxon>Teleostei</taxon>
        <taxon>Neoteleostei</taxon>
        <taxon>Acanthomorphata</taxon>
        <taxon>Ovalentaria</taxon>
        <taxon>Atherinomorphae</taxon>
        <taxon>Cyprinodontiformes</taxon>
        <taxon>Poeciliidae</taxon>
        <taxon>Poeciliinae</taxon>
        <taxon>Poecilia</taxon>
    </lineage>
</organism>
<name>A0A3B3V477_9TELE</name>
<sequence length="90" mass="10086">MASAQPGVHALKLQPPCVSHTLRNGSNFIKWDEVRMQTHITSLSSLHVFLLYGGELSTLSMPFLIDGRASFSTLLGFWLHNYNCPKVKNK</sequence>
<reference evidence="1" key="1">
    <citation type="submission" date="2025-08" db="UniProtKB">
        <authorList>
            <consortium name="Ensembl"/>
        </authorList>
    </citation>
    <scope>IDENTIFICATION</scope>
</reference>